<comment type="subcellular location">
    <subcellularLocation>
        <location evidence="1">Membrane</location>
    </subcellularLocation>
</comment>
<feature type="domain" description="Penicillin-binding protein dimerisation" evidence="6">
    <location>
        <begin position="54"/>
        <end position="195"/>
    </location>
</feature>
<dbReference type="PANTHER" id="PTHR30627">
    <property type="entry name" value="PEPTIDOGLYCAN D,D-TRANSPEPTIDASE"/>
    <property type="match status" value="1"/>
</dbReference>
<evidence type="ECO:0000313" key="8">
    <source>
        <dbReference type="Proteomes" id="UP000705230"/>
    </source>
</evidence>
<name>A0A937J6R9_9GAMM</name>
<dbReference type="Gene3D" id="3.40.710.10">
    <property type="entry name" value="DD-peptidase/beta-lactamase superfamily"/>
    <property type="match status" value="1"/>
</dbReference>
<gene>
    <name evidence="7" type="ORF">ISR29_02335</name>
</gene>
<evidence type="ECO:0000259" key="6">
    <source>
        <dbReference type="Pfam" id="PF03717"/>
    </source>
</evidence>
<accession>A0A937J6R9</accession>
<protein>
    <submittedName>
        <fullName evidence="7">Penicillin-binding protein 2</fullName>
    </submittedName>
</protein>
<keyword evidence="2" id="KW-0645">Protease</keyword>
<feature type="transmembrane region" description="Helical" evidence="4">
    <location>
        <begin position="12"/>
        <end position="31"/>
    </location>
</feature>
<reference evidence="7" key="1">
    <citation type="submission" date="2020-10" db="EMBL/GenBank/DDBJ databases">
        <title>Microbiome of the Black Sea water column analyzed by genome centric metagenomics.</title>
        <authorList>
            <person name="Cabello-Yeves P.J."/>
            <person name="Callieri C."/>
            <person name="Picazo A."/>
            <person name="Mehrshad M."/>
            <person name="Haro-Moreno J.M."/>
            <person name="Roda-Garcia J."/>
            <person name="Dzembekova N."/>
            <person name="Slabakova V."/>
            <person name="Slabakova N."/>
            <person name="Moncheva S."/>
            <person name="Rodriguez-Valera F."/>
        </authorList>
    </citation>
    <scope>NUCLEOTIDE SEQUENCE</scope>
    <source>
        <strain evidence="7">BS30m-G43</strain>
    </source>
</reference>
<dbReference type="Pfam" id="PF03717">
    <property type="entry name" value="PBP_dimer"/>
    <property type="match status" value="1"/>
</dbReference>
<keyword evidence="4" id="KW-1133">Transmembrane helix</keyword>
<dbReference type="PANTHER" id="PTHR30627:SF1">
    <property type="entry name" value="PEPTIDOGLYCAN D,D-TRANSPEPTIDASE FTSI"/>
    <property type="match status" value="1"/>
</dbReference>
<dbReference type="AlphaFoldDB" id="A0A937J6R9"/>
<evidence type="ECO:0000256" key="3">
    <source>
        <dbReference type="ARBA" id="ARBA00023136"/>
    </source>
</evidence>
<evidence type="ECO:0000256" key="2">
    <source>
        <dbReference type="ARBA" id="ARBA00022645"/>
    </source>
</evidence>
<organism evidence="7 8">
    <name type="scientific">SAR86 cluster bacterium</name>
    <dbReference type="NCBI Taxonomy" id="2030880"/>
    <lineage>
        <taxon>Bacteria</taxon>
        <taxon>Pseudomonadati</taxon>
        <taxon>Pseudomonadota</taxon>
        <taxon>Gammaproteobacteria</taxon>
        <taxon>SAR86 cluster</taxon>
    </lineage>
</organism>
<dbReference type="Gene3D" id="3.90.1310.10">
    <property type="entry name" value="Penicillin-binding protein 2a (Domain 2)"/>
    <property type="match status" value="1"/>
</dbReference>
<dbReference type="InterPro" id="IPR012338">
    <property type="entry name" value="Beta-lactam/transpept-like"/>
</dbReference>
<dbReference type="EMBL" id="JADHSG010000002">
    <property type="protein sequence ID" value="MBL6903017.1"/>
    <property type="molecule type" value="Genomic_DNA"/>
</dbReference>
<dbReference type="GO" id="GO:0005886">
    <property type="term" value="C:plasma membrane"/>
    <property type="evidence" value="ECO:0007669"/>
    <property type="project" value="TreeGrafter"/>
</dbReference>
<dbReference type="InterPro" id="IPR050515">
    <property type="entry name" value="Beta-lactam/transpept"/>
</dbReference>
<dbReference type="InterPro" id="IPR001460">
    <property type="entry name" value="PCN-bd_Tpept"/>
</dbReference>
<dbReference type="Gene3D" id="3.30.450.330">
    <property type="match status" value="1"/>
</dbReference>
<proteinExistence type="predicted"/>
<dbReference type="Proteomes" id="UP000705230">
    <property type="component" value="Unassembled WGS sequence"/>
</dbReference>
<sequence>MKKLNYFNWRFFLIMIFLIASVIAIFIRVIYLQIDKENFLKNWGQNQHIAYREVPSIRGTIYDRNNIPLAISLTHYDLYALRNFSKDDYVKLQNIINIDTSFEKIAAKNKKILIQKSLSPDVINLIKNSSLHHYEIEIRFSRHYPLADQIAPLVGFSGKDNYGLEGIEKSYNSLLSGQDGREKYYKNRKGEIISKAISTKIQEPGHDLHLTIDSNIQFFTYKKLAEAIEETKAKSGTAIVLDNTSGEILAMASYPSYNPNNPNRKPQKNGALLDKYEPGSVLKPIAMAKAIDMELINIDDSFDTSPGYISLNNYSISDYKNHGVLKAYEIITYSSQVGASKVALMLGADNIISTYKKFGFSKPINVNFPSATFGQINNRENMSDIEIANLGFGYGLDASPFQIASAFSVFANEGIYKEFTLIMNDEYKYEERVISKETANKILFSLKDVVENGSGRKAKVSGFNIGGKTGTSHKSEKGGGYAKSIYTASFAGIAPLESKDLTIFVSIYQPGLNAYTGGDIAAPLFSEIASDTLNYLGYFESE</sequence>
<keyword evidence="3 4" id="KW-0472">Membrane</keyword>
<keyword evidence="2" id="KW-0378">Hydrolase</keyword>
<dbReference type="InterPro" id="IPR005311">
    <property type="entry name" value="PBP_dimer"/>
</dbReference>
<dbReference type="Pfam" id="PF00905">
    <property type="entry name" value="Transpeptidase"/>
    <property type="match status" value="1"/>
</dbReference>
<feature type="domain" description="Penicillin-binding protein transpeptidase" evidence="5">
    <location>
        <begin position="236"/>
        <end position="528"/>
    </location>
</feature>
<evidence type="ECO:0000259" key="5">
    <source>
        <dbReference type="Pfam" id="PF00905"/>
    </source>
</evidence>
<keyword evidence="2" id="KW-0121">Carboxypeptidase</keyword>
<keyword evidence="4" id="KW-0812">Transmembrane</keyword>
<dbReference type="GO" id="GO:0004180">
    <property type="term" value="F:carboxypeptidase activity"/>
    <property type="evidence" value="ECO:0007669"/>
    <property type="project" value="UniProtKB-KW"/>
</dbReference>
<evidence type="ECO:0000313" key="7">
    <source>
        <dbReference type="EMBL" id="MBL6903017.1"/>
    </source>
</evidence>
<dbReference type="InterPro" id="IPR036138">
    <property type="entry name" value="PBP_dimer_sf"/>
</dbReference>
<dbReference type="GO" id="GO:0008658">
    <property type="term" value="F:penicillin binding"/>
    <property type="evidence" value="ECO:0007669"/>
    <property type="project" value="InterPro"/>
</dbReference>
<dbReference type="SUPFAM" id="SSF56601">
    <property type="entry name" value="beta-lactamase/transpeptidase-like"/>
    <property type="match status" value="1"/>
</dbReference>
<dbReference type="GO" id="GO:0071555">
    <property type="term" value="P:cell wall organization"/>
    <property type="evidence" value="ECO:0007669"/>
    <property type="project" value="TreeGrafter"/>
</dbReference>
<dbReference type="SUPFAM" id="SSF56519">
    <property type="entry name" value="Penicillin binding protein dimerisation domain"/>
    <property type="match status" value="1"/>
</dbReference>
<comment type="caution">
    <text evidence="7">The sequence shown here is derived from an EMBL/GenBank/DDBJ whole genome shotgun (WGS) entry which is preliminary data.</text>
</comment>
<evidence type="ECO:0000256" key="1">
    <source>
        <dbReference type="ARBA" id="ARBA00004370"/>
    </source>
</evidence>
<evidence type="ECO:0000256" key="4">
    <source>
        <dbReference type="SAM" id="Phobius"/>
    </source>
</evidence>